<dbReference type="KEGG" id="rain:Rai3103_03130"/>
<dbReference type="AlphaFoldDB" id="A0A5Q2FAT2"/>
<keyword evidence="2" id="KW-1185">Reference proteome</keyword>
<reference evidence="1 2" key="1">
    <citation type="submission" date="2019-10" db="EMBL/GenBank/DDBJ databases">
        <title>Genomic analysis of Raineyella sp. CBA3103.</title>
        <authorList>
            <person name="Roh S.W."/>
        </authorList>
    </citation>
    <scope>NUCLEOTIDE SEQUENCE [LARGE SCALE GENOMIC DNA]</scope>
    <source>
        <strain evidence="1 2">CBA3103</strain>
    </source>
</reference>
<evidence type="ECO:0000313" key="1">
    <source>
        <dbReference type="EMBL" id="QGF22827.1"/>
    </source>
</evidence>
<name>A0A5Q2FAT2_9ACTN</name>
<dbReference type="Proteomes" id="UP000386847">
    <property type="component" value="Chromosome"/>
</dbReference>
<sequence length="221" mass="23109">MDSWFETFCQELVLRRALEASGQALVLAREDFGLVLQVAADWSVVPAPALVEGLGPRWVGLVRAAVMPLVEADPDTGLEWQAGAAAAYRTRPDAAEGVVADVLVVDLTDAARGSGQWVLPFESTDAGVSFAEPVRAGECADGVLALGALDPRDPGRIPAPDGSGMLSRAEGRLTLDLGGAHLGVRRLEEVGGGGFAFATDPYATTLRESGIDPVELVTLEM</sequence>
<organism evidence="1 2">
    <name type="scientific">Raineyella fluvialis</name>
    <dbReference type="NCBI Taxonomy" id="2662261"/>
    <lineage>
        <taxon>Bacteria</taxon>
        <taxon>Bacillati</taxon>
        <taxon>Actinomycetota</taxon>
        <taxon>Actinomycetes</taxon>
        <taxon>Propionibacteriales</taxon>
        <taxon>Propionibacteriaceae</taxon>
        <taxon>Raineyella</taxon>
    </lineage>
</organism>
<gene>
    <name evidence="1" type="ORF">Rai3103_03130</name>
</gene>
<proteinExistence type="predicted"/>
<protein>
    <submittedName>
        <fullName evidence="1">Uncharacterized protein</fullName>
    </submittedName>
</protein>
<accession>A0A5Q2FAT2</accession>
<dbReference type="EMBL" id="CP045725">
    <property type="protein sequence ID" value="QGF22827.1"/>
    <property type="molecule type" value="Genomic_DNA"/>
</dbReference>
<dbReference type="RefSeq" id="WP_153571354.1">
    <property type="nucleotide sequence ID" value="NZ_CP045725.1"/>
</dbReference>
<evidence type="ECO:0000313" key="2">
    <source>
        <dbReference type="Proteomes" id="UP000386847"/>
    </source>
</evidence>